<proteinExistence type="predicted"/>
<accession>E3SNH8</accession>
<protein>
    <submittedName>
        <fullName evidence="1">Uncharacterized protein</fullName>
    </submittedName>
</protein>
<dbReference type="EMBL" id="GU071103">
    <property type="protein sequence ID" value="ADO99043.1"/>
    <property type="molecule type" value="Genomic_DNA"/>
</dbReference>
<dbReference type="GeneID" id="10329545"/>
<dbReference type="KEGG" id="vg:10329545"/>
<organism evidence="1 2">
    <name type="scientific">Prochlorococcus phage P-SSM7</name>
    <dbReference type="NCBI Taxonomy" id="445688"/>
    <lineage>
        <taxon>Viruses</taxon>
        <taxon>Duplodnaviria</taxon>
        <taxon>Heunggongvirae</taxon>
        <taxon>Uroviricota</taxon>
        <taxon>Caudoviricetes</taxon>
        <taxon>Pantevenvirales</taxon>
        <taxon>Kyanoviridae</taxon>
        <taxon>Palaemonvirus</taxon>
        <taxon>Palaemonvirus pssm7</taxon>
    </lineage>
</organism>
<reference evidence="1 2" key="1">
    <citation type="journal article" date="2010" name="Environ. Microbiol.">
        <title>Genomic analysis of oceanic cyanobacterial myoviruses compared with T4-like myoviruses from diverse hosts and environments.</title>
        <authorList>
            <person name="Sullivan M.B."/>
            <person name="Huang K.H."/>
            <person name="Ignacio-Espinoza J.C."/>
            <person name="Berlin A.M."/>
            <person name="Kelly L."/>
            <person name="Weigele P.R."/>
            <person name="DeFrancesco A.S."/>
            <person name="Kern S.E."/>
            <person name="Thompson L.R."/>
            <person name="Young S."/>
            <person name="Yandava C."/>
            <person name="Fu R."/>
            <person name="Krastins B."/>
            <person name="Chase M."/>
            <person name="Sarracino D."/>
            <person name="Osburne M.S."/>
            <person name="Henn M.R."/>
            <person name="Chisholm S.W."/>
        </authorList>
    </citation>
    <scope>NUCLEOTIDE SEQUENCE [LARGE SCALE GENOMIC DNA]</scope>
    <source>
        <strain evidence="1">NATL1A-15</strain>
    </source>
</reference>
<dbReference type="Proteomes" id="UP000006532">
    <property type="component" value="Segment"/>
</dbReference>
<dbReference type="OrthoDB" id="22713at10239"/>
<dbReference type="RefSeq" id="YP_004324891.1">
    <property type="nucleotide sequence ID" value="NC_015290.1"/>
</dbReference>
<evidence type="ECO:0000313" key="1">
    <source>
        <dbReference type="EMBL" id="ADO99043.1"/>
    </source>
</evidence>
<gene>
    <name evidence="1" type="ORF">PSSM7_060</name>
</gene>
<name>E3SNH8_9CAUD</name>
<keyword evidence="2" id="KW-1185">Reference proteome</keyword>
<evidence type="ECO:0000313" key="2">
    <source>
        <dbReference type="Proteomes" id="UP000006532"/>
    </source>
</evidence>
<sequence>MSVGWTVIPWSILKDMTMSYRELRDTLNKLDDDHLDQTVMLYSLQDDDFVPVIMTDYTDETTLEHLDPDHLVITF</sequence>